<evidence type="ECO:0000313" key="1">
    <source>
        <dbReference type="EMBL" id="KAK2816373.1"/>
    </source>
</evidence>
<reference evidence="1" key="1">
    <citation type="submission" date="2023-08" db="EMBL/GenBank/DDBJ databases">
        <title>Pelteobagrus vachellii genome.</title>
        <authorList>
            <person name="Liu H."/>
        </authorList>
    </citation>
    <scope>NUCLEOTIDE SEQUENCE</scope>
    <source>
        <strain evidence="1">PRFRI_2022a</strain>
        <tissue evidence="1">Muscle</tissue>
    </source>
</reference>
<organism evidence="1 2">
    <name type="scientific">Tachysurus vachellii</name>
    <name type="common">Darkbarbel catfish</name>
    <name type="synonym">Pelteobagrus vachellii</name>
    <dbReference type="NCBI Taxonomy" id="175792"/>
    <lineage>
        <taxon>Eukaryota</taxon>
        <taxon>Metazoa</taxon>
        <taxon>Chordata</taxon>
        <taxon>Craniata</taxon>
        <taxon>Vertebrata</taxon>
        <taxon>Euteleostomi</taxon>
        <taxon>Actinopterygii</taxon>
        <taxon>Neopterygii</taxon>
        <taxon>Teleostei</taxon>
        <taxon>Ostariophysi</taxon>
        <taxon>Siluriformes</taxon>
        <taxon>Bagridae</taxon>
        <taxon>Tachysurus</taxon>
    </lineage>
</organism>
<evidence type="ECO:0000313" key="2">
    <source>
        <dbReference type="Proteomes" id="UP001187315"/>
    </source>
</evidence>
<comment type="caution">
    <text evidence="1">The sequence shown here is derived from an EMBL/GenBank/DDBJ whole genome shotgun (WGS) entry which is preliminary data.</text>
</comment>
<proteinExistence type="predicted"/>
<protein>
    <submittedName>
        <fullName evidence="1">Uncharacterized protein</fullName>
    </submittedName>
</protein>
<name>A0AA88LNN7_TACVA</name>
<dbReference type="EMBL" id="JAVHJS010000025">
    <property type="protein sequence ID" value="KAK2816373.1"/>
    <property type="molecule type" value="Genomic_DNA"/>
</dbReference>
<dbReference type="AlphaFoldDB" id="A0AA88LNN7"/>
<sequence>MSQSFNATWRAANSTSSVKNRGNREYVAIMANLLDPVLSLDLLSFCMFSLRPCCFKRIRKVLFLLTALAYQMSVHDEKRGAESPFSKGWETLQCQRCSHTHLAFCWRSKLLW</sequence>
<accession>A0AA88LNN7</accession>
<gene>
    <name evidence="1" type="ORF">Q7C36_022644</name>
</gene>
<dbReference type="Proteomes" id="UP001187315">
    <property type="component" value="Unassembled WGS sequence"/>
</dbReference>
<keyword evidence="2" id="KW-1185">Reference proteome</keyword>